<keyword evidence="4" id="KW-1185">Reference proteome</keyword>
<dbReference type="InterPro" id="IPR036596">
    <property type="entry name" value="Cyt-C_aa3_sf"/>
</dbReference>
<keyword evidence="1" id="KW-0472">Membrane</keyword>
<evidence type="ECO:0000313" key="4">
    <source>
        <dbReference type="Proteomes" id="UP001321492"/>
    </source>
</evidence>
<keyword evidence="1" id="KW-1133">Transmembrane helix</keyword>
<organism evidence="3 4">
    <name type="scientific">Chelatococcus albus</name>
    <dbReference type="NCBI Taxonomy" id="3047466"/>
    <lineage>
        <taxon>Bacteria</taxon>
        <taxon>Pseudomonadati</taxon>
        <taxon>Pseudomonadota</taxon>
        <taxon>Alphaproteobacteria</taxon>
        <taxon>Hyphomicrobiales</taxon>
        <taxon>Chelatococcaceae</taxon>
        <taxon>Chelatococcus</taxon>
    </lineage>
</organism>
<dbReference type="SUPFAM" id="SSF81469">
    <property type="entry name" value="Bacterial aa3 type cytochrome c oxidase subunit IV"/>
    <property type="match status" value="1"/>
</dbReference>
<dbReference type="InterPro" id="IPR012422">
    <property type="entry name" value="Cyt_c_oxidase_su4_bac-aa3"/>
</dbReference>
<accession>A0ABT7AG31</accession>
<keyword evidence="1" id="KW-0812">Transmembrane</keyword>
<sequence>MAEPHSTVHPAGHPAMDYEEHENTYRLFVTGAKWGMGFVALVLVLMAYFLL</sequence>
<dbReference type="Gene3D" id="1.20.5.160">
    <property type="entry name" value="Bacterial aa3 type cytochrome c oxidase subunit IV"/>
    <property type="match status" value="1"/>
</dbReference>
<dbReference type="Pfam" id="PF07835">
    <property type="entry name" value="COX4_pro_2"/>
    <property type="match status" value="1"/>
</dbReference>
<feature type="transmembrane region" description="Helical" evidence="1">
    <location>
        <begin position="32"/>
        <end position="50"/>
    </location>
</feature>
<proteinExistence type="predicted"/>
<reference evidence="3 4" key="1">
    <citation type="submission" date="2023-05" db="EMBL/GenBank/DDBJ databases">
        <title>Chelatococcus sp. nov., a moderately thermophilic bacterium isolated from hot spring microbial mat.</title>
        <authorList>
            <person name="Hu C.-J."/>
            <person name="Li W.-J."/>
        </authorList>
    </citation>
    <scope>NUCLEOTIDE SEQUENCE [LARGE SCALE GENOMIC DNA]</scope>
    <source>
        <strain evidence="3 4">SYSU G07232</strain>
    </source>
</reference>
<evidence type="ECO:0000313" key="3">
    <source>
        <dbReference type="EMBL" id="MDJ1158288.1"/>
    </source>
</evidence>
<name>A0ABT7AG31_9HYPH</name>
<dbReference type="RefSeq" id="WP_283740279.1">
    <property type="nucleotide sequence ID" value="NZ_JASJEV010000004.1"/>
</dbReference>
<evidence type="ECO:0000256" key="1">
    <source>
        <dbReference type="SAM" id="Phobius"/>
    </source>
</evidence>
<dbReference type="EMBL" id="JASJEV010000004">
    <property type="protein sequence ID" value="MDJ1158288.1"/>
    <property type="molecule type" value="Genomic_DNA"/>
</dbReference>
<dbReference type="Proteomes" id="UP001321492">
    <property type="component" value="Unassembled WGS sequence"/>
</dbReference>
<feature type="domain" description="Cytochrome c oxidase subunit IV bacterial aa3 type" evidence="2">
    <location>
        <begin position="15"/>
        <end position="50"/>
    </location>
</feature>
<comment type="caution">
    <text evidence="3">The sequence shown here is derived from an EMBL/GenBank/DDBJ whole genome shotgun (WGS) entry which is preliminary data.</text>
</comment>
<gene>
    <name evidence="3" type="ORF">QNA08_08590</name>
</gene>
<evidence type="ECO:0000259" key="2">
    <source>
        <dbReference type="Pfam" id="PF07835"/>
    </source>
</evidence>
<protein>
    <submittedName>
        <fullName evidence="3">Aa3-type cytochrome c oxidase subunit IV</fullName>
    </submittedName>
</protein>